<dbReference type="EMBL" id="JXCZ01000020">
    <property type="protein sequence ID" value="KOY79054.1"/>
    <property type="molecule type" value="Genomic_DNA"/>
</dbReference>
<evidence type="ECO:0000313" key="10">
    <source>
        <dbReference type="Proteomes" id="UP000067203"/>
    </source>
</evidence>
<evidence type="ECO:0000313" key="9">
    <source>
        <dbReference type="Proteomes" id="UP000050269"/>
    </source>
</evidence>
<name>A0A087EP83_9LACO</name>
<dbReference type="Proteomes" id="UP000067203">
    <property type="component" value="Chromosome"/>
</dbReference>
<organism evidence="5 7">
    <name type="scientific">Apilactobacillus kunkeei</name>
    <dbReference type="NCBI Taxonomy" id="148814"/>
    <lineage>
        <taxon>Bacteria</taxon>
        <taxon>Bacillati</taxon>
        <taxon>Bacillota</taxon>
        <taxon>Bacilli</taxon>
        <taxon>Lactobacillales</taxon>
        <taxon>Lactobacillaceae</taxon>
        <taxon>Apilactobacillus</taxon>
    </lineage>
</organism>
<gene>
    <name evidence="2" type="ORF">APS55_05665</name>
    <name evidence="3" type="ORF">FF306_00216</name>
    <name evidence="4" type="ORF">RZ71_08240</name>
    <name evidence="5" type="ORF">RZ72_13530</name>
    <name evidence="6" type="ORF">RZ78_13420</name>
</gene>
<evidence type="ECO:0000313" key="7">
    <source>
        <dbReference type="Proteomes" id="UP000037749"/>
    </source>
</evidence>
<dbReference type="STRING" id="148814.APS55_05665"/>
<dbReference type="EMBL" id="JXCY01000006">
    <property type="protein sequence ID" value="KOY76373.1"/>
    <property type="molecule type" value="Genomic_DNA"/>
</dbReference>
<evidence type="ECO:0000313" key="6">
    <source>
        <dbReference type="EMBL" id="KPN82229.1"/>
    </source>
</evidence>
<dbReference type="eggNOG" id="COG4471">
    <property type="taxonomic scope" value="Bacteria"/>
</dbReference>
<dbReference type="KEGG" id="lku:APS55_05665"/>
<dbReference type="Proteomes" id="UP000037749">
    <property type="component" value="Unassembled WGS sequence"/>
</dbReference>
<protein>
    <submittedName>
        <fullName evidence="5">UPF0298 protein</fullName>
    </submittedName>
</protein>
<evidence type="ECO:0000256" key="1">
    <source>
        <dbReference type="ARBA" id="ARBA00022490"/>
    </source>
</evidence>
<dbReference type="Proteomes" id="UP000050269">
    <property type="component" value="Unassembled WGS sequence"/>
</dbReference>
<keyword evidence="8" id="KW-1185">Reference proteome</keyword>
<dbReference type="AlphaFoldDB" id="A0A087EP83"/>
<dbReference type="Proteomes" id="UP000186588">
    <property type="component" value="Unassembled WGS sequence"/>
</dbReference>
<dbReference type="EMBL" id="BDDX01000001">
    <property type="protein sequence ID" value="GAT90122.1"/>
    <property type="molecule type" value="Genomic_DNA"/>
</dbReference>
<keyword evidence="1" id="KW-0963">Cytoplasm</keyword>
<evidence type="ECO:0000313" key="5">
    <source>
        <dbReference type="EMBL" id="KOY79054.1"/>
    </source>
</evidence>
<dbReference type="InterPro" id="IPR016979">
    <property type="entry name" value="DUF2129"/>
</dbReference>
<evidence type="ECO:0000313" key="4">
    <source>
        <dbReference type="EMBL" id="KOY76373.1"/>
    </source>
</evidence>
<dbReference type="PIRSF" id="PIRSF031653">
    <property type="entry name" value="UCP031653"/>
    <property type="match status" value="1"/>
</dbReference>
<evidence type="ECO:0000313" key="3">
    <source>
        <dbReference type="EMBL" id="GAT90122.1"/>
    </source>
</evidence>
<evidence type="ECO:0000313" key="11">
    <source>
        <dbReference type="Proteomes" id="UP000186588"/>
    </source>
</evidence>
<dbReference type="Pfam" id="PF09902">
    <property type="entry name" value="DUF2129"/>
    <property type="match status" value="1"/>
</dbReference>
<dbReference type="PATRIC" id="fig|148814.11.peg.829"/>
<proteinExistence type="predicted"/>
<accession>A0A087EP83</accession>
<dbReference type="EMBL" id="JXDF01000017">
    <property type="protein sequence ID" value="KPN82229.1"/>
    <property type="molecule type" value="Genomic_DNA"/>
</dbReference>
<evidence type="ECO:0000313" key="8">
    <source>
        <dbReference type="Proteomes" id="UP000037778"/>
    </source>
</evidence>
<reference evidence="7 8" key="1">
    <citation type="journal article" date="2015" name="Genome Biol. Evol.">
        <title>Functionally Structured Genomes in Lactobacillus kunkeei Colonizing the Honey Crop and Food Products of Honeybees and Stingless Bees.</title>
        <authorList>
            <person name="Tamarit D."/>
            <person name="Ellegaard K.M."/>
            <person name="Wikander J."/>
            <person name="Olofsson T."/>
            <person name="Vasquez A."/>
            <person name="Andersson S.G."/>
        </authorList>
    </citation>
    <scope>NUCLEOTIDE SEQUENCE [LARGE SCALE GENOMIC DNA]</scope>
    <source>
        <strain evidence="4 8">LAko</strain>
        <strain evidence="5 7">LAla</strain>
        <strain evidence="6 9">LMbo</strain>
    </source>
</reference>
<sequence length="92" mass="11020">MTDTIENRKSLIVYVYSTKQVRQLKKYGLIYYVSQKMHYVVMYVNADNYDWIKEKISSLKIVKKIEETPYEQLSSELSLEGDFEDVDDDEDY</sequence>
<dbReference type="Proteomes" id="UP000037778">
    <property type="component" value="Unassembled WGS sequence"/>
</dbReference>
<dbReference type="EMBL" id="CP012920">
    <property type="protein sequence ID" value="ALJ31717.1"/>
    <property type="molecule type" value="Genomic_DNA"/>
</dbReference>
<evidence type="ECO:0000313" key="2">
    <source>
        <dbReference type="EMBL" id="ALJ31717.1"/>
    </source>
</evidence>
<reference evidence="3 11" key="4">
    <citation type="journal article" date="2016" name="Syst. Appl. Microbiol.">
        <title>Genomic characterization of a fructophilic bee symbiont Lactobacillus kunkeei reveals its niche-specific adaptation.</title>
        <authorList>
            <person name="Maeno S."/>
            <person name="Tanizawa Y."/>
            <person name="Kanesaki Y."/>
            <person name="Kubota E."/>
            <person name="Kumar H."/>
            <person name="Dicks L."/>
            <person name="Salminen S."/>
            <person name="Nakagawa J."/>
            <person name="Arita M."/>
            <person name="Endo A."/>
        </authorList>
    </citation>
    <scope>NUCLEOTIDE SEQUENCE [LARGE SCALE GENOMIC DNA]</scope>
    <source>
        <strain evidence="3 11">FF30-6</strain>
    </source>
</reference>
<dbReference type="RefSeq" id="WP_034531756.1">
    <property type="nucleotide sequence ID" value="NZ_BAABVW010000105.1"/>
</dbReference>
<dbReference type="OrthoDB" id="2990788at2"/>
<reference evidence="2 10" key="3">
    <citation type="journal article" date="2016" name="PeerJ">
        <title>Genome sequencing and analysis of the first complete genome of Lactobacillus kunkeei strain MP2, an Apis mellifera gut isolate.</title>
        <authorList>
            <person name="Asenjo F."/>
            <person name="Olmos A."/>
            <person name="Henriquez-Piskulich P."/>
            <person name="Polanco V."/>
            <person name="Aldea P."/>
            <person name="Ugalde J.A."/>
            <person name="Trombert A.N."/>
        </authorList>
    </citation>
    <scope>NUCLEOTIDE SEQUENCE [LARGE SCALE GENOMIC DNA]</scope>
    <source>
        <strain evidence="2 10">MP2</strain>
    </source>
</reference>
<reference evidence="10" key="2">
    <citation type="submission" date="2015-10" db="EMBL/GenBank/DDBJ databases">
        <title>Bioinformatic analysis of the first complete genome sequence of Lactobacillus kunkeei strain MP2, an Apis mellifera gut isolate.</title>
        <authorList>
            <person name="Asenjo F."/>
            <person name="Olmos A."/>
            <person name="Henriquez-Piskulich P."/>
            <person name="Aldea P."/>
            <person name="Ugalde J.A."/>
            <person name="Trombert A.N."/>
        </authorList>
    </citation>
    <scope>NUCLEOTIDE SEQUENCE [LARGE SCALE GENOMIC DNA]</scope>
    <source>
        <strain evidence="10">MP2</strain>
    </source>
</reference>